<keyword evidence="3" id="KW-1185">Reference proteome</keyword>
<name>A0ABD3NJ04_9STRA</name>
<feature type="signal peptide" evidence="1">
    <location>
        <begin position="1"/>
        <end position="19"/>
    </location>
</feature>
<keyword evidence="1" id="KW-0732">Signal</keyword>
<dbReference type="AlphaFoldDB" id="A0ABD3NJ04"/>
<evidence type="ECO:0000313" key="2">
    <source>
        <dbReference type="EMBL" id="KAL3775373.1"/>
    </source>
</evidence>
<organism evidence="2 3">
    <name type="scientific">Cyclotella atomus</name>
    <dbReference type="NCBI Taxonomy" id="382360"/>
    <lineage>
        <taxon>Eukaryota</taxon>
        <taxon>Sar</taxon>
        <taxon>Stramenopiles</taxon>
        <taxon>Ochrophyta</taxon>
        <taxon>Bacillariophyta</taxon>
        <taxon>Coscinodiscophyceae</taxon>
        <taxon>Thalassiosirophycidae</taxon>
        <taxon>Stephanodiscales</taxon>
        <taxon>Stephanodiscaceae</taxon>
        <taxon>Cyclotella</taxon>
    </lineage>
</organism>
<accession>A0ABD3NJ04</accession>
<dbReference type="Proteomes" id="UP001530400">
    <property type="component" value="Unassembled WGS sequence"/>
</dbReference>
<dbReference type="EMBL" id="JALLPJ020001156">
    <property type="protein sequence ID" value="KAL3775373.1"/>
    <property type="molecule type" value="Genomic_DNA"/>
</dbReference>
<gene>
    <name evidence="2" type="ORF">ACHAWO_006564</name>
</gene>
<feature type="chain" id="PRO_5044845652" evidence="1">
    <location>
        <begin position="20"/>
        <end position="163"/>
    </location>
</feature>
<reference evidence="2 3" key="1">
    <citation type="submission" date="2024-10" db="EMBL/GenBank/DDBJ databases">
        <title>Updated reference genomes for cyclostephanoid diatoms.</title>
        <authorList>
            <person name="Roberts W.R."/>
            <person name="Alverson A.J."/>
        </authorList>
    </citation>
    <scope>NUCLEOTIDE SEQUENCE [LARGE SCALE GENOMIC DNA]</scope>
    <source>
        <strain evidence="2 3">AJA010-31</strain>
    </source>
</reference>
<protein>
    <submittedName>
        <fullName evidence="2">Uncharacterized protein</fullName>
    </submittedName>
</protein>
<evidence type="ECO:0000313" key="3">
    <source>
        <dbReference type="Proteomes" id="UP001530400"/>
    </source>
</evidence>
<sequence>MKQLLAFFATLLITWTALASEEDRFLRGQGVRYICLDTGKRTGMQTLEVPTEMVDFFASPRRKNPAKRGTCSNKDRKKTIKSCCLTEEQMQPQLFCKNTRDTMTTIRAINAATEWMLSNGFKDEDCVERSRSASKIRYIPPEPTGTSAGTRFFARRSCECRST</sequence>
<evidence type="ECO:0000256" key="1">
    <source>
        <dbReference type="SAM" id="SignalP"/>
    </source>
</evidence>
<proteinExistence type="predicted"/>
<comment type="caution">
    <text evidence="2">The sequence shown here is derived from an EMBL/GenBank/DDBJ whole genome shotgun (WGS) entry which is preliminary data.</text>
</comment>